<keyword evidence="1" id="KW-0812">Transmembrane</keyword>
<organism evidence="2 3">
    <name type="scientific">Flavobacterium dankookense</name>
    <dbReference type="NCBI Taxonomy" id="706186"/>
    <lineage>
        <taxon>Bacteria</taxon>
        <taxon>Pseudomonadati</taxon>
        <taxon>Bacteroidota</taxon>
        <taxon>Flavobacteriia</taxon>
        <taxon>Flavobacteriales</taxon>
        <taxon>Flavobacteriaceae</taxon>
        <taxon>Flavobacterium</taxon>
    </lineage>
</organism>
<dbReference type="AlphaFoldDB" id="A0A4R6QGL6"/>
<proteinExistence type="predicted"/>
<evidence type="ECO:0000313" key="2">
    <source>
        <dbReference type="EMBL" id="TDP61113.1"/>
    </source>
</evidence>
<feature type="transmembrane region" description="Helical" evidence="1">
    <location>
        <begin position="14"/>
        <end position="34"/>
    </location>
</feature>
<keyword evidence="1" id="KW-1133">Transmembrane helix</keyword>
<gene>
    <name evidence="2" type="ORF">BC748_0723</name>
</gene>
<protein>
    <submittedName>
        <fullName evidence="2">Uncharacterized protein</fullName>
    </submittedName>
</protein>
<evidence type="ECO:0000256" key="1">
    <source>
        <dbReference type="SAM" id="Phobius"/>
    </source>
</evidence>
<accession>A0A4R6QGL6</accession>
<evidence type="ECO:0000313" key="3">
    <source>
        <dbReference type="Proteomes" id="UP000295260"/>
    </source>
</evidence>
<reference evidence="2 3" key="1">
    <citation type="submission" date="2019-03" db="EMBL/GenBank/DDBJ databases">
        <title>Genomic Encyclopedia of Archaeal and Bacterial Type Strains, Phase II (KMG-II): from individual species to whole genera.</title>
        <authorList>
            <person name="Goeker M."/>
        </authorList>
    </citation>
    <scope>NUCLEOTIDE SEQUENCE [LARGE SCALE GENOMIC DNA]</scope>
    <source>
        <strain evidence="2 3">DSM 25687</strain>
    </source>
</reference>
<keyword evidence="1" id="KW-0472">Membrane</keyword>
<dbReference type="Proteomes" id="UP000295260">
    <property type="component" value="Unassembled WGS sequence"/>
</dbReference>
<keyword evidence="3" id="KW-1185">Reference proteome</keyword>
<sequence length="37" mass="4255">MIRKMKNLPPHQKIALLSFAIYVVITLIVALKFISED</sequence>
<comment type="caution">
    <text evidence="2">The sequence shown here is derived from an EMBL/GenBank/DDBJ whole genome shotgun (WGS) entry which is preliminary data.</text>
</comment>
<dbReference type="EMBL" id="SNXR01000011">
    <property type="protein sequence ID" value="TDP61113.1"/>
    <property type="molecule type" value="Genomic_DNA"/>
</dbReference>
<name>A0A4R6QGL6_9FLAO</name>